<dbReference type="GO" id="GO:0016855">
    <property type="term" value="F:racemase and epimerase activity, acting on amino acids and derivatives"/>
    <property type="evidence" value="ECO:0007669"/>
    <property type="project" value="UniProtKB-UniRule"/>
</dbReference>
<feature type="binding site" evidence="6">
    <location>
        <position position="189"/>
    </location>
    <ligand>
        <name>Mg(2+)</name>
        <dbReference type="ChEBI" id="CHEBI:18420"/>
    </ligand>
</feature>
<feature type="active site" description="Proton acceptor; specific for (R)-substrate epimerization" evidence="5">
    <location>
        <position position="161"/>
    </location>
</feature>
<dbReference type="InterPro" id="IPR013341">
    <property type="entry name" value="Mandelate_racemase_N_dom"/>
</dbReference>
<dbReference type="Gene3D" id="3.20.20.120">
    <property type="entry name" value="Enolase-like C-terminal domain"/>
    <property type="match status" value="1"/>
</dbReference>
<evidence type="ECO:0000256" key="5">
    <source>
        <dbReference type="PIRSR" id="PIRSR634603-1"/>
    </source>
</evidence>
<feature type="active site" description="Proton acceptor; specific for (S)-substrate epimerization" evidence="5">
    <location>
        <position position="264"/>
    </location>
</feature>
<gene>
    <name evidence="9" type="primary">ykfB</name>
    <name evidence="9" type="ORF">NCTC12360_03440</name>
</gene>
<dbReference type="EC" id="5.1.1.-" evidence="7"/>
<keyword evidence="2 6" id="KW-0479">Metal-binding</keyword>
<evidence type="ECO:0000256" key="1">
    <source>
        <dbReference type="ARBA" id="ARBA00008031"/>
    </source>
</evidence>
<feature type="binding site" evidence="6">
    <location>
        <position position="240"/>
    </location>
    <ligand>
        <name>Mg(2+)</name>
        <dbReference type="ChEBI" id="CHEBI:18420"/>
    </ligand>
</feature>
<dbReference type="InterPro" id="IPR034603">
    <property type="entry name" value="Dipeptide_epimerase"/>
</dbReference>
<dbReference type="InterPro" id="IPR036849">
    <property type="entry name" value="Enolase-like_C_sf"/>
</dbReference>
<dbReference type="InterPro" id="IPR013342">
    <property type="entry name" value="Mandelate_racemase_C"/>
</dbReference>
<dbReference type="Pfam" id="PF02746">
    <property type="entry name" value="MR_MLE_N"/>
    <property type="match status" value="1"/>
</dbReference>
<accession>A0A376H3G9</accession>
<dbReference type="SUPFAM" id="SSF54826">
    <property type="entry name" value="Enolase N-terminal domain-like"/>
    <property type="match status" value="1"/>
</dbReference>
<feature type="binding site" evidence="6">
    <location>
        <position position="215"/>
    </location>
    <ligand>
        <name>Mg(2+)</name>
        <dbReference type="ChEBI" id="CHEBI:18420"/>
    </ligand>
</feature>
<dbReference type="SFLD" id="SFLDF00009">
    <property type="entry name" value="o-succinylbenzoate_synthase"/>
    <property type="match status" value="1"/>
</dbReference>
<dbReference type="InterPro" id="IPR029017">
    <property type="entry name" value="Enolase-like_N"/>
</dbReference>
<evidence type="ECO:0000256" key="3">
    <source>
        <dbReference type="ARBA" id="ARBA00022842"/>
    </source>
</evidence>
<sequence>MKIERVEIAANKIMLRKPFKIALGVITEVSNLTIKVITDTGNFGIGEATPEPLVTGETLEGCEAALKLLADALTGEDPRQLSRIHSIMNQCMKGNGSAKAALDMACYDLLGKSTGLPLYQLLGGQDNQVETDMTISIDTPEVMAENAQLFVEQGFTALKIKVGLDEKDDIERVKQIRAAVGPAIELRIDANQGWRAKQAIKMIEQLQKYDIAFFEQPTPASDIDGLAFIRTQVTQQIMADEAAFVPQDALSLIKKDAVDAVNIKLMKCGGIYPALQINSICEAANIPCMVGCMAGETNISIAAAAHFVAAQKNVRFADLDATFDLAVLAYEGVVGTEKTPVIQLNETAGLGVKQKEEVAL</sequence>
<dbReference type="Gene3D" id="3.30.390.10">
    <property type="entry name" value="Enolase-like, N-terminal domain"/>
    <property type="match status" value="1"/>
</dbReference>
<name>A0A376H3G9_ENTGA</name>
<dbReference type="RefSeq" id="WP_060814425.1">
    <property type="nucleotide sequence ID" value="NZ_JBHULA010000053.1"/>
</dbReference>
<organism evidence="9 10">
    <name type="scientific">Enterococcus gallinarum</name>
    <dbReference type="NCBI Taxonomy" id="1353"/>
    <lineage>
        <taxon>Bacteria</taxon>
        <taxon>Bacillati</taxon>
        <taxon>Bacillota</taxon>
        <taxon>Bacilli</taxon>
        <taxon>Lactobacillales</taxon>
        <taxon>Enterococcaceae</taxon>
        <taxon>Enterococcus</taxon>
    </lineage>
</organism>
<comment type="similarity">
    <text evidence="1 7">Belongs to the mandelate racemase/muconate lactonizing enzyme family.</text>
</comment>
<evidence type="ECO:0000256" key="7">
    <source>
        <dbReference type="RuleBase" id="RU366006"/>
    </source>
</evidence>
<evidence type="ECO:0000256" key="4">
    <source>
        <dbReference type="ARBA" id="ARBA00023235"/>
    </source>
</evidence>
<dbReference type="AlphaFoldDB" id="A0A376H3G9"/>
<dbReference type="EMBL" id="UFYW01000001">
    <property type="protein sequence ID" value="STD84893.1"/>
    <property type="molecule type" value="Genomic_DNA"/>
</dbReference>
<comment type="cofactor">
    <cofactor evidence="6 7">
        <name>Mg(2+)</name>
        <dbReference type="ChEBI" id="CHEBI:18420"/>
    </cofactor>
    <text evidence="6 7">Binds 1 Mg(2+) ion per subunit.</text>
</comment>
<dbReference type="InterPro" id="IPR029065">
    <property type="entry name" value="Enolase_C-like"/>
</dbReference>
<evidence type="ECO:0000259" key="8">
    <source>
        <dbReference type="SMART" id="SM00922"/>
    </source>
</evidence>
<dbReference type="OrthoDB" id="9775391at2"/>
<evidence type="ECO:0000313" key="10">
    <source>
        <dbReference type="Proteomes" id="UP000254807"/>
    </source>
</evidence>
<reference evidence="9 10" key="1">
    <citation type="submission" date="2018-06" db="EMBL/GenBank/DDBJ databases">
        <authorList>
            <consortium name="Pathogen Informatics"/>
            <person name="Doyle S."/>
        </authorList>
    </citation>
    <scope>NUCLEOTIDE SEQUENCE [LARGE SCALE GENOMIC DNA]</scope>
    <source>
        <strain evidence="9 10">NCTC12360</strain>
    </source>
</reference>
<dbReference type="FunFam" id="3.30.390.10:FF:000009">
    <property type="entry name" value="Hydrophobic dipeptide epimerase"/>
    <property type="match status" value="1"/>
</dbReference>
<keyword evidence="4 7" id="KW-0413">Isomerase</keyword>
<dbReference type="PANTHER" id="PTHR48073:SF2">
    <property type="entry name" value="O-SUCCINYLBENZOATE SYNTHASE"/>
    <property type="match status" value="1"/>
</dbReference>
<keyword evidence="10" id="KW-1185">Reference proteome</keyword>
<protein>
    <recommendedName>
        <fullName evidence="7">Dipeptide epimerase</fullName>
        <ecNumber evidence="7">5.1.1.-</ecNumber>
    </recommendedName>
</protein>
<dbReference type="SUPFAM" id="SSF51604">
    <property type="entry name" value="Enolase C-terminal domain-like"/>
    <property type="match status" value="1"/>
</dbReference>
<dbReference type="GO" id="GO:0000287">
    <property type="term" value="F:magnesium ion binding"/>
    <property type="evidence" value="ECO:0007669"/>
    <property type="project" value="UniProtKB-ARBA"/>
</dbReference>
<dbReference type="SFLD" id="SFLDG00180">
    <property type="entry name" value="muconate_cycloisomerase"/>
    <property type="match status" value="1"/>
</dbReference>
<dbReference type="Pfam" id="PF13378">
    <property type="entry name" value="MR_MLE_C"/>
    <property type="match status" value="1"/>
</dbReference>
<evidence type="ECO:0000256" key="6">
    <source>
        <dbReference type="PIRSR" id="PIRSR634603-3"/>
    </source>
</evidence>
<keyword evidence="3 6" id="KW-0460">Magnesium</keyword>
<dbReference type="SMART" id="SM00922">
    <property type="entry name" value="MR_MLE"/>
    <property type="match status" value="1"/>
</dbReference>
<feature type="domain" description="Mandelate racemase/muconate lactonizing enzyme C-terminal" evidence="8">
    <location>
        <begin position="140"/>
        <end position="236"/>
    </location>
</feature>
<evidence type="ECO:0000256" key="2">
    <source>
        <dbReference type="ARBA" id="ARBA00022723"/>
    </source>
</evidence>
<dbReference type="SFLD" id="SFLDS00001">
    <property type="entry name" value="Enolase"/>
    <property type="match status" value="1"/>
</dbReference>
<dbReference type="Proteomes" id="UP000254807">
    <property type="component" value="Unassembled WGS sequence"/>
</dbReference>
<proteinExistence type="inferred from homology"/>
<evidence type="ECO:0000313" key="9">
    <source>
        <dbReference type="EMBL" id="STD84893.1"/>
    </source>
</evidence>
<dbReference type="CDD" id="cd03319">
    <property type="entry name" value="L-Ala-DL-Glu_epimerase"/>
    <property type="match status" value="1"/>
</dbReference>
<dbReference type="PANTHER" id="PTHR48073">
    <property type="entry name" value="O-SUCCINYLBENZOATE SYNTHASE-RELATED"/>
    <property type="match status" value="1"/>
</dbReference>
<dbReference type="GO" id="GO:0006518">
    <property type="term" value="P:peptide metabolic process"/>
    <property type="evidence" value="ECO:0007669"/>
    <property type="project" value="UniProtKB-ARBA"/>
</dbReference>